<name>A0A0F9BM99_9ZZZZ</name>
<proteinExistence type="predicted"/>
<organism evidence="1">
    <name type="scientific">marine sediment metagenome</name>
    <dbReference type="NCBI Taxonomy" id="412755"/>
    <lineage>
        <taxon>unclassified sequences</taxon>
        <taxon>metagenomes</taxon>
        <taxon>ecological metagenomes</taxon>
    </lineage>
</organism>
<feature type="non-terminal residue" evidence="1">
    <location>
        <position position="33"/>
    </location>
</feature>
<sequence>MKITNNNMEKEFRTLDLFAGIGGIRLAFDNVGF</sequence>
<comment type="caution">
    <text evidence="1">The sequence shown here is derived from an EMBL/GenBank/DDBJ whole genome shotgun (WGS) entry which is preliminary data.</text>
</comment>
<reference evidence="1" key="1">
    <citation type="journal article" date="2015" name="Nature">
        <title>Complex archaea that bridge the gap between prokaryotes and eukaryotes.</title>
        <authorList>
            <person name="Spang A."/>
            <person name="Saw J.H."/>
            <person name="Jorgensen S.L."/>
            <person name="Zaremba-Niedzwiedzka K."/>
            <person name="Martijn J."/>
            <person name="Lind A.E."/>
            <person name="van Eijk R."/>
            <person name="Schleper C."/>
            <person name="Guy L."/>
            <person name="Ettema T.J."/>
        </authorList>
    </citation>
    <scope>NUCLEOTIDE SEQUENCE</scope>
</reference>
<gene>
    <name evidence="1" type="ORF">LCGC14_2772740</name>
</gene>
<evidence type="ECO:0000313" key="1">
    <source>
        <dbReference type="EMBL" id="KKK85496.1"/>
    </source>
</evidence>
<protein>
    <recommendedName>
        <fullName evidence="2">DNA (cytosine-5-)-methyltransferase</fullName>
    </recommendedName>
</protein>
<dbReference type="SUPFAM" id="SSF53335">
    <property type="entry name" value="S-adenosyl-L-methionine-dependent methyltransferases"/>
    <property type="match status" value="1"/>
</dbReference>
<evidence type="ECO:0008006" key="2">
    <source>
        <dbReference type="Google" id="ProtNLM"/>
    </source>
</evidence>
<dbReference type="AlphaFoldDB" id="A0A0F9BM99"/>
<dbReference type="InterPro" id="IPR029063">
    <property type="entry name" value="SAM-dependent_MTases_sf"/>
</dbReference>
<dbReference type="EMBL" id="LAZR01051282">
    <property type="protein sequence ID" value="KKK85496.1"/>
    <property type="molecule type" value="Genomic_DNA"/>
</dbReference>
<accession>A0A0F9BM99</accession>
<dbReference type="Gene3D" id="3.40.50.150">
    <property type="entry name" value="Vaccinia Virus protein VP39"/>
    <property type="match status" value="1"/>
</dbReference>